<dbReference type="CDD" id="cd00165">
    <property type="entry name" value="S4"/>
    <property type="match status" value="1"/>
</dbReference>
<proteinExistence type="inferred from homology"/>
<dbReference type="PANTHER" id="PTHR21600:SF44">
    <property type="entry name" value="RIBOSOMAL LARGE SUBUNIT PSEUDOURIDINE SYNTHASE D"/>
    <property type="match status" value="1"/>
</dbReference>
<dbReference type="SMART" id="SM00363">
    <property type="entry name" value="S4"/>
    <property type="match status" value="1"/>
</dbReference>
<dbReference type="InterPro" id="IPR036986">
    <property type="entry name" value="S4_RNA-bd_sf"/>
</dbReference>
<dbReference type="PANTHER" id="PTHR21600">
    <property type="entry name" value="MITOCHONDRIAL RNA PSEUDOURIDINE SYNTHASE"/>
    <property type="match status" value="1"/>
</dbReference>
<dbReference type="GO" id="GO:0016853">
    <property type="term" value="F:isomerase activity"/>
    <property type="evidence" value="ECO:0007669"/>
    <property type="project" value="UniProtKB-KW"/>
</dbReference>
<dbReference type="RefSeq" id="WP_305731342.1">
    <property type="nucleotide sequence ID" value="NZ_OW150024.1"/>
</dbReference>
<accession>A0ABM9D5F3</accession>
<evidence type="ECO:0000256" key="3">
    <source>
        <dbReference type="PROSITE-ProRule" id="PRU00182"/>
    </source>
</evidence>
<comment type="similarity">
    <text evidence="1 4">Belongs to the pseudouridine synthase RluA family.</text>
</comment>
<evidence type="ECO:0000256" key="4">
    <source>
        <dbReference type="RuleBase" id="RU362028"/>
    </source>
</evidence>
<dbReference type="Proteomes" id="UP001295463">
    <property type="component" value="Chromosome"/>
</dbReference>
<organism evidence="6 7">
    <name type="scientific">Trichlorobacter ammonificans</name>
    <dbReference type="NCBI Taxonomy" id="2916410"/>
    <lineage>
        <taxon>Bacteria</taxon>
        <taxon>Pseudomonadati</taxon>
        <taxon>Thermodesulfobacteriota</taxon>
        <taxon>Desulfuromonadia</taxon>
        <taxon>Geobacterales</taxon>
        <taxon>Geobacteraceae</taxon>
        <taxon>Trichlorobacter</taxon>
    </lineage>
</organism>
<keyword evidence="3" id="KW-0694">RNA-binding</keyword>
<evidence type="ECO:0000259" key="5">
    <source>
        <dbReference type="SMART" id="SM00363"/>
    </source>
</evidence>
<dbReference type="SUPFAM" id="SSF55120">
    <property type="entry name" value="Pseudouridine synthase"/>
    <property type="match status" value="1"/>
</dbReference>
<dbReference type="SUPFAM" id="SSF55174">
    <property type="entry name" value="Alpha-L RNA-binding motif"/>
    <property type="match status" value="1"/>
</dbReference>
<dbReference type="PROSITE" id="PS50889">
    <property type="entry name" value="S4"/>
    <property type="match status" value="1"/>
</dbReference>
<protein>
    <recommendedName>
        <fullName evidence="4">Pseudouridine synthase</fullName>
        <ecNumber evidence="4">5.4.99.-</ecNumber>
    </recommendedName>
</protein>
<dbReference type="EMBL" id="OW150024">
    <property type="protein sequence ID" value="CAH2030405.1"/>
    <property type="molecule type" value="Genomic_DNA"/>
</dbReference>
<feature type="domain" description="RNA-binding S4" evidence="5">
    <location>
        <begin position="18"/>
        <end position="76"/>
    </location>
</feature>
<dbReference type="Pfam" id="PF00849">
    <property type="entry name" value="PseudoU_synth_2"/>
    <property type="match status" value="1"/>
</dbReference>
<dbReference type="InterPro" id="IPR050188">
    <property type="entry name" value="RluA_PseudoU_synthase"/>
</dbReference>
<comment type="function">
    <text evidence="4">Responsible for synthesis of pseudouridine from uracil.</text>
</comment>
<evidence type="ECO:0000313" key="7">
    <source>
        <dbReference type="Proteomes" id="UP001295463"/>
    </source>
</evidence>
<reference evidence="6 7" key="1">
    <citation type="submission" date="2022-03" db="EMBL/GenBank/DDBJ databases">
        <authorList>
            <person name="Koch H."/>
        </authorList>
    </citation>
    <scope>NUCLEOTIDE SEQUENCE [LARGE SCALE GENOMIC DNA]</scope>
    <source>
        <strain evidence="6 7">G1</strain>
    </source>
</reference>
<dbReference type="Gene3D" id="3.10.290.10">
    <property type="entry name" value="RNA-binding S4 domain"/>
    <property type="match status" value="1"/>
</dbReference>
<dbReference type="InterPro" id="IPR006224">
    <property type="entry name" value="PsdUridine_synth_RluA-like_CS"/>
</dbReference>
<dbReference type="Pfam" id="PF01479">
    <property type="entry name" value="S4"/>
    <property type="match status" value="1"/>
</dbReference>
<dbReference type="Gene3D" id="3.30.2350.10">
    <property type="entry name" value="Pseudouridine synthase"/>
    <property type="match status" value="1"/>
</dbReference>
<dbReference type="InterPro" id="IPR002942">
    <property type="entry name" value="S4_RNA-bd"/>
</dbReference>
<dbReference type="InterPro" id="IPR006145">
    <property type="entry name" value="PsdUridine_synth_RsuA/RluA"/>
</dbReference>
<dbReference type="InterPro" id="IPR006225">
    <property type="entry name" value="PsdUridine_synth_RluC/D"/>
</dbReference>
<comment type="catalytic activity">
    <reaction evidence="4">
        <text>a uridine in RNA = a pseudouridine in RNA</text>
        <dbReference type="Rhea" id="RHEA:48348"/>
        <dbReference type="Rhea" id="RHEA-COMP:12068"/>
        <dbReference type="Rhea" id="RHEA-COMP:12069"/>
        <dbReference type="ChEBI" id="CHEBI:65314"/>
        <dbReference type="ChEBI" id="CHEBI:65315"/>
    </reaction>
</comment>
<dbReference type="EC" id="5.4.99.-" evidence="4"/>
<evidence type="ECO:0000256" key="2">
    <source>
        <dbReference type="ARBA" id="ARBA00023235"/>
    </source>
</evidence>
<sequence length="324" mass="35188">MHDEPTHHLLIPPEATGQRLDAFLAATLPDQSRSAVQRLVEEGRVLVEGQTPRVSLKLRGGERVEVTVPPPVAALPRPEAIPLTVIYEDHALIVIDKPAGMTVHPGAGVDTGTLVNALLAHCDDLSGIGGELRPGIVHRLDKGTSGLLVAAKNDTAHRGLANQFAEHSVKRLYWALVYGSPKTDTGRISGIIGRHPTERLRLSGSARHGKQAVTNWRVLERFGPASLVQLRLETGRTHQIRVHLTEAGMPLLGDPLYPDGGRCNNLKDSRLQGMIRALGRQALHARVLGFVHPVSEQFLEFTSEPPPDFGELLEYLRGTGTKPS</sequence>
<dbReference type="CDD" id="cd02869">
    <property type="entry name" value="PseudoU_synth_RluA_like"/>
    <property type="match status" value="1"/>
</dbReference>
<evidence type="ECO:0000313" key="6">
    <source>
        <dbReference type="EMBL" id="CAH2030405.1"/>
    </source>
</evidence>
<gene>
    <name evidence="6" type="ORF">GEAMG1_0588</name>
</gene>
<keyword evidence="2 4" id="KW-0413">Isomerase</keyword>
<keyword evidence="7" id="KW-1185">Reference proteome</keyword>
<evidence type="ECO:0000256" key="1">
    <source>
        <dbReference type="ARBA" id="ARBA00010876"/>
    </source>
</evidence>
<name>A0ABM9D5F3_9BACT</name>
<dbReference type="NCBIfam" id="TIGR00005">
    <property type="entry name" value="rluA_subfam"/>
    <property type="match status" value="1"/>
</dbReference>
<dbReference type="InterPro" id="IPR020103">
    <property type="entry name" value="PsdUridine_synth_cat_dom_sf"/>
</dbReference>
<dbReference type="PROSITE" id="PS01129">
    <property type="entry name" value="PSI_RLU"/>
    <property type="match status" value="1"/>
</dbReference>